<dbReference type="Proteomes" id="UP000199520">
    <property type="component" value="Unassembled WGS sequence"/>
</dbReference>
<evidence type="ECO:0000313" key="2">
    <source>
        <dbReference type="EMBL" id="SFM37685.1"/>
    </source>
</evidence>
<accession>A0A1I4QD78</accession>
<feature type="domain" description="Putative DnaT-like" evidence="1">
    <location>
        <begin position="4"/>
        <end position="80"/>
    </location>
</feature>
<dbReference type="RefSeq" id="WP_090944587.1">
    <property type="nucleotide sequence ID" value="NZ_FOTS01000094.1"/>
</dbReference>
<dbReference type="AlphaFoldDB" id="A0A1I4QD78"/>
<gene>
    <name evidence="2" type="ORF">SAMN04490355_10948</name>
</gene>
<organism evidence="2 3">
    <name type="scientific">Pelosinus propionicus DSM 13327</name>
    <dbReference type="NCBI Taxonomy" id="1123291"/>
    <lineage>
        <taxon>Bacteria</taxon>
        <taxon>Bacillati</taxon>
        <taxon>Bacillota</taxon>
        <taxon>Negativicutes</taxon>
        <taxon>Selenomonadales</taxon>
        <taxon>Sporomusaceae</taxon>
        <taxon>Pelosinus</taxon>
    </lineage>
</organism>
<evidence type="ECO:0000313" key="3">
    <source>
        <dbReference type="Proteomes" id="UP000199520"/>
    </source>
</evidence>
<dbReference type="InterPro" id="IPR046787">
    <property type="entry name" value="DnaT_2"/>
</dbReference>
<protein>
    <recommendedName>
        <fullName evidence="1">Putative DnaT-like domain-containing protein</fullName>
    </recommendedName>
</protein>
<keyword evidence="3" id="KW-1185">Reference proteome</keyword>
<dbReference type="OrthoDB" id="6507212at2"/>
<evidence type="ECO:0000259" key="1">
    <source>
        <dbReference type="Pfam" id="PF20557"/>
    </source>
</evidence>
<reference evidence="3" key="1">
    <citation type="submission" date="2016-10" db="EMBL/GenBank/DDBJ databases">
        <authorList>
            <person name="Varghese N."/>
            <person name="Submissions S."/>
        </authorList>
    </citation>
    <scope>NUCLEOTIDE SEQUENCE [LARGE SCALE GENOMIC DNA]</scope>
    <source>
        <strain evidence="3">DSM 13327</strain>
    </source>
</reference>
<dbReference type="Pfam" id="PF20557">
    <property type="entry name" value="DnaT_2"/>
    <property type="match status" value="1"/>
</dbReference>
<name>A0A1I4QD78_9FIRM</name>
<dbReference type="STRING" id="1123291.SAMN04490355_10948"/>
<proteinExistence type="predicted"/>
<sequence>MLTVGTDSYVTVDEAAAYIAEYYISTDPKAIAWTALIDTDQEILLRRAARQIDLVAYPGQKTAPKQVMAWPRKAARWGNGWFTRMAPFMSFQIPQVDYSNVVFGDYSTEYKQTVPDKIKAAQVEEALEYASPDLGTANLTARLSPEQSIKIGDTQITYANNNTPVDKLNTIIYSLQAQQYLKPFVGGGYRVV</sequence>
<dbReference type="EMBL" id="FOTS01000094">
    <property type="protein sequence ID" value="SFM37685.1"/>
    <property type="molecule type" value="Genomic_DNA"/>
</dbReference>